<protein>
    <submittedName>
        <fullName evidence="4">Uncharacterized protein</fullName>
    </submittedName>
</protein>
<sequence length="277" mass="31836">MQLSYIQAISTLFDMPLTRFTALKNYDFFEQQLQNLRFFVASEVPKLEEQQDFLAQFQRLKELLLQLQRHCPNVPEIGLCLKICDEHLPKQKPKRETPKIAGTQFVQNSPVLKTTPNGYNSKEQQPNIIQTTPFDQIQAVQQEKSPFSQKSSPDNFQVQRDVLAYNNVREKEILELQEKLKNAENSLQVERAKTLKMTQQNESLNENLGGSQDQVRLLHSRIAILEAQIIATKSAAQVVQSTNVENSRKVTISANYECFLLISLLFMLFGVFIGFLK</sequence>
<evidence type="ECO:0000313" key="5">
    <source>
        <dbReference type="EMBL" id="KAH0574992.1"/>
    </source>
</evidence>
<feature type="compositionally biased region" description="Polar residues" evidence="2">
    <location>
        <begin position="104"/>
        <end position="124"/>
    </location>
</feature>
<keyword evidence="1" id="KW-0175">Coiled coil</keyword>
<evidence type="ECO:0000256" key="3">
    <source>
        <dbReference type="SAM" id="Phobius"/>
    </source>
</evidence>
<evidence type="ECO:0000256" key="1">
    <source>
        <dbReference type="SAM" id="Coils"/>
    </source>
</evidence>
<dbReference type="Proteomes" id="UP000018208">
    <property type="component" value="Unassembled WGS sequence"/>
</dbReference>
<gene>
    <name evidence="4" type="ORF">SS50377_18204</name>
    <name evidence="5" type="ORF">SS50377_22609</name>
</gene>
<accession>V6LDY1</accession>
<evidence type="ECO:0000313" key="4">
    <source>
        <dbReference type="EMBL" id="EST41901.1"/>
    </source>
</evidence>
<evidence type="ECO:0000313" key="6">
    <source>
        <dbReference type="Proteomes" id="UP000018208"/>
    </source>
</evidence>
<dbReference type="EMBL" id="KI546166">
    <property type="protein sequence ID" value="EST41901.1"/>
    <property type="molecule type" value="Genomic_DNA"/>
</dbReference>
<keyword evidence="3" id="KW-0812">Transmembrane</keyword>
<dbReference type="EMBL" id="AUWU02000003">
    <property type="protein sequence ID" value="KAH0574992.1"/>
    <property type="molecule type" value="Genomic_DNA"/>
</dbReference>
<feature type="coiled-coil region" evidence="1">
    <location>
        <begin position="166"/>
        <end position="193"/>
    </location>
</feature>
<keyword evidence="3" id="KW-1133">Transmembrane helix</keyword>
<proteinExistence type="predicted"/>
<reference evidence="5" key="2">
    <citation type="submission" date="2020-12" db="EMBL/GenBank/DDBJ databases">
        <title>New Spironucleus salmonicida genome in near-complete chromosomes.</title>
        <authorList>
            <person name="Xu F."/>
            <person name="Kurt Z."/>
            <person name="Jimenez-Gonzalez A."/>
            <person name="Astvaldsson A."/>
            <person name="Andersson J.O."/>
            <person name="Svard S.G."/>
        </authorList>
    </citation>
    <scope>NUCLEOTIDE SEQUENCE</scope>
    <source>
        <strain evidence="5">ATCC 50377</strain>
    </source>
</reference>
<organism evidence="4">
    <name type="scientific">Spironucleus salmonicida</name>
    <dbReference type="NCBI Taxonomy" id="348837"/>
    <lineage>
        <taxon>Eukaryota</taxon>
        <taxon>Metamonada</taxon>
        <taxon>Diplomonadida</taxon>
        <taxon>Hexamitidae</taxon>
        <taxon>Hexamitinae</taxon>
        <taxon>Spironucleus</taxon>
    </lineage>
</organism>
<name>V6LDY1_9EUKA</name>
<dbReference type="AlphaFoldDB" id="V6LDY1"/>
<feature type="transmembrane region" description="Helical" evidence="3">
    <location>
        <begin position="259"/>
        <end position="276"/>
    </location>
</feature>
<keyword evidence="6" id="KW-1185">Reference proteome</keyword>
<reference evidence="4 5" key="1">
    <citation type="journal article" date="2014" name="PLoS Genet.">
        <title>The Genome of Spironucleus salmonicida Highlights a Fish Pathogen Adapted to Fluctuating Environments.</title>
        <authorList>
            <person name="Xu F."/>
            <person name="Jerlstrom-Hultqvist J."/>
            <person name="Einarsson E."/>
            <person name="Astvaldsson A."/>
            <person name="Svard S.G."/>
            <person name="Andersson J.O."/>
        </authorList>
    </citation>
    <scope>NUCLEOTIDE SEQUENCE</scope>
    <source>
        <strain evidence="5">ATCC 50377</strain>
    </source>
</reference>
<evidence type="ECO:0000256" key="2">
    <source>
        <dbReference type="SAM" id="MobiDB-lite"/>
    </source>
</evidence>
<keyword evidence="3" id="KW-0472">Membrane</keyword>
<dbReference type="VEuPathDB" id="GiardiaDB:SS50377_22609"/>
<feature type="region of interest" description="Disordered" evidence="2">
    <location>
        <begin position="93"/>
        <end position="124"/>
    </location>
</feature>